<feature type="signal peptide" evidence="6">
    <location>
        <begin position="1"/>
        <end position="27"/>
    </location>
</feature>
<keyword evidence="8" id="KW-1185">Reference proteome</keyword>
<comment type="subcellular location">
    <subcellularLocation>
        <location evidence="1">Cell outer membrane</location>
    </subcellularLocation>
</comment>
<comment type="similarity">
    <text evidence="2">Belongs to the MipA/OmpV family.</text>
</comment>
<sequence length="276" mass="29605">MKARVNRYFEYVLLGTLLCAGTVDAMADDSSSPAAPDTASPDAWHFTVGAGLFSLPKYPGASDRRFEPLPLLGASNGRYFIGTVPDAGIPLGLGAYLYRDSHWQVAALLSYDFIQPRDQSDDARLQGLGDIPRTGHAGLFGSYTLDWFSVHGSVLTDILGKHEGTVATLGVEGKYQPIDRLTLSAGPGLTWGSSQYNRTFYGVDAGQSARSGLPEYEPDAGVASVNFSVKANYRLSNRWGVGATVVASELRGDVGGSPIVEKKTQVTYGVFSSYRF</sequence>
<name>A0A1N6HGX9_9BURK</name>
<dbReference type="Pfam" id="PF06629">
    <property type="entry name" value="MipA"/>
    <property type="match status" value="1"/>
</dbReference>
<evidence type="ECO:0000256" key="3">
    <source>
        <dbReference type="ARBA" id="ARBA00022729"/>
    </source>
</evidence>
<dbReference type="InterPro" id="IPR010583">
    <property type="entry name" value="MipA"/>
</dbReference>
<keyword evidence="4" id="KW-0472">Membrane</keyword>
<dbReference type="PANTHER" id="PTHR38776:SF1">
    <property type="entry name" value="MLTA-INTERACTING PROTEIN-RELATED"/>
    <property type="match status" value="1"/>
</dbReference>
<dbReference type="Proteomes" id="UP000185151">
    <property type="component" value="Unassembled WGS sequence"/>
</dbReference>
<dbReference type="AlphaFoldDB" id="A0A1N6HGX9"/>
<feature type="chain" id="PRO_5012455643" evidence="6">
    <location>
        <begin position="28"/>
        <end position="276"/>
    </location>
</feature>
<proteinExistence type="inferred from homology"/>
<dbReference type="PANTHER" id="PTHR38776">
    <property type="entry name" value="MLTA-INTERACTING PROTEIN-RELATED"/>
    <property type="match status" value="1"/>
</dbReference>
<accession>A0A1N6HGX9</accession>
<evidence type="ECO:0000256" key="1">
    <source>
        <dbReference type="ARBA" id="ARBA00004442"/>
    </source>
</evidence>
<organism evidence="7 8">
    <name type="scientific">Paraburkholderia phenazinium</name>
    <dbReference type="NCBI Taxonomy" id="60549"/>
    <lineage>
        <taxon>Bacteria</taxon>
        <taxon>Pseudomonadati</taxon>
        <taxon>Pseudomonadota</taxon>
        <taxon>Betaproteobacteria</taxon>
        <taxon>Burkholderiales</taxon>
        <taxon>Burkholderiaceae</taxon>
        <taxon>Paraburkholderia</taxon>
    </lineage>
</organism>
<evidence type="ECO:0000256" key="4">
    <source>
        <dbReference type="ARBA" id="ARBA00023136"/>
    </source>
</evidence>
<dbReference type="RefSeq" id="WP_074294868.1">
    <property type="nucleotide sequence ID" value="NZ_FSRU01000001.1"/>
</dbReference>
<dbReference type="GO" id="GO:0009279">
    <property type="term" value="C:cell outer membrane"/>
    <property type="evidence" value="ECO:0007669"/>
    <property type="project" value="UniProtKB-SubCell"/>
</dbReference>
<reference evidence="7 8" key="1">
    <citation type="submission" date="2016-11" db="EMBL/GenBank/DDBJ databases">
        <authorList>
            <person name="Jaros S."/>
            <person name="Januszkiewicz K."/>
            <person name="Wedrychowicz H."/>
        </authorList>
    </citation>
    <scope>NUCLEOTIDE SEQUENCE [LARGE SCALE GENOMIC DNA]</scope>
    <source>
        <strain evidence="7 8">GAS95</strain>
    </source>
</reference>
<protein>
    <submittedName>
        <fullName evidence="7">Outer membrane protein</fullName>
    </submittedName>
</protein>
<keyword evidence="5" id="KW-0998">Cell outer membrane</keyword>
<evidence type="ECO:0000256" key="2">
    <source>
        <dbReference type="ARBA" id="ARBA00005722"/>
    </source>
</evidence>
<evidence type="ECO:0000313" key="8">
    <source>
        <dbReference type="Proteomes" id="UP000185151"/>
    </source>
</evidence>
<evidence type="ECO:0000256" key="5">
    <source>
        <dbReference type="ARBA" id="ARBA00023237"/>
    </source>
</evidence>
<dbReference type="EMBL" id="FSRU01000001">
    <property type="protein sequence ID" value="SIO19012.1"/>
    <property type="molecule type" value="Genomic_DNA"/>
</dbReference>
<gene>
    <name evidence="7" type="ORF">SAMN05444165_1364</name>
</gene>
<evidence type="ECO:0000256" key="6">
    <source>
        <dbReference type="SAM" id="SignalP"/>
    </source>
</evidence>
<evidence type="ECO:0000313" key="7">
    <source>
        <dbReference type="EMBL" id="SIO19012.1"/>
    </source>
</evidence>
<keyword evidence="3 6" id="KW-0732">Signal</keyword>